<reference evidence="2" key="1">
    <citation type="submission" date="2021-03" db="EMBL/GenBank/DDBJ databases">
        <authorList>
            <person name="Tagirdzhanova G."/>
        </authorList>
    </citation>
    <scope>NUCLEOTIDE SEQUENCE</scope>
</reference>
<evidence type="ECO:0000313" key="3">
    <source>
        <dbReference type="Proteomes" id="UP000664203"/>
    </source>
</evidence>
<name>A0A8H3EVW3_9LECA</name>
<feature type="region of interest" description="Disordered" evidence="1">
    <location>
        <begin position="1"/>
        <end position="22"/>
    </location>
</feature>
<evidence type="ECO:0000256" key="1">
    <source>
        <dbReference type="SAM" id="MobiDB-lite"/>
    </source>
</evidence>
<sequence length="133" mass="14763">MSSKGQSGKKSTKRFSEGPVSTNDDFLLCTLKSVETSEKEQVQFKGWVVASKRFSENEKAAFTVNSVAAFSDYWHNSNSAKEKFDRSHENGCGLWAKRCQSSAAFIQPFMDEFSPIVQIVKDFSAPYGGVAVE</sequence>
<gene>
    <name evidence="2" type="ORF">ALECFALPRED_008759</name>
</gene>
<dbReference type="OrthoDB" id="5389929at2759"/>
<evidence type="ECO:0000313" key="2">
    <source>
        <dbReference type="EMBL" id="CAF9913347.1"/>
    </source>
</evidence>
<organism evidence="2 3">
    <name type="scientific">Alectoria fallacina</name>
    <dbReference type="NCBI Taxonomy" id="1903189"/>
    <lineage>
        <taxon>Eukaryota</taxon>
        <taxon>Fungi</taxon>
        <taxon>Dikarya</taxon>
        <taxon>Ascomycota</taxon>
        <taxon>Pezizomycotina</taxon>
        <taxon>Lecanoromycetes</taxon>
        <taxon>OSLEUM clade</taxon>
        <taxon>Lecanoromycetidae</taxon>
        <taxon>Lecanorales</taxon>
        <taxon>Lecanorineae</taxon>
        <taxon>Parmeliaceae</taxon>
        <taxon>Alectoria</taxon>
    </lineage>
</organism>
<dbReference type="AlphaFoldDB" id="A0A8H3EVW3"/>
<proteinExistence type="predicted"/>
<comment type="caution">
    <text evidence="2">The sequence shown here is derived from an EMBL/GenBank/DDBJ whole genome shotgun (WGS) entry which is preliminary data.</text>
</comment>
<dbReference type="Proteomes" id="UP000664203">
    <property type="component" value="Unassembled WGS sequence"/>
</dbReference>
<accession>A0A8H3EVW3</accession>
<dbReference type="EMBL" id="CAJPDR010000061">
    <property type="protein sequence ID" value="CAF9913347.1"/>
    <property type="molecule type" value="Genomic_DNA"/>
</dbReference>
<protein>
    <submittedName>
        <fullName evidence="2">Uncharacterized protein</fullName>
    </submittedName>
</protein>
<keyword evidence="3" id="KW-1185">Reference proteome</keyword>